<keyword evidence="2" id="KW-1185">Reference proteome</keyword>
<protein>
    <submittedName>
        <fullName evidence="1">Uncharacterized protein</fullName>
    </submittedName>
</protein>
<name>A0ABP8MY10_9BACT</name>
<dbReference type="EMBL" id="BAABEZ010000022">
    <property type="protein sequence ID" value="GAA4456818.1"/>
    <property type="molecule type" value="Genomic_DNA"/>
</dbReference>
<comment type="caution">
    <text evidence="1">The sequence shown here is derived from an EMBL/GenBank/DDBJ whole genome shotgun (WGS) entry which is preliminary data.</text>
</comment>
<dbReference type="Proteomes" id="UP001501410">
    <property type="component" value="Unassembled WGS sequence"/>
</dbReference>
<sequence>MSVMIDESCGKRDDANKHQKKYIHPATYSVCFRYQVMMKMRSGPEYTQNNKTKKVKSQLPNCVREKLRRNIRCTQATWNL</sequence>
<evidence type="ECO:0000313" key="2">
    <source>
        <dbReference type="Proteomes" id="UP001501410"/>
    </source>
</evidence>
<proteinExistence type="predicted"/>
<reference evidence="2" key="1">
    <citation type="journal article" date="2019" name="Int. J. Syst. Evol. Microbiol.">
        <title>The Global Catalogue of Microorganisms (GCM) 10K type strain sequencing project: providing services to taxonomists for standard genome sequencing and annotation.</title>
        <authorList>
            <consortium name="The Broad Institute Genomics Platform"/>
            <consortium name="The Broad Institute Genome Sequencing Center for Infectious Disease"/>
            <person name="Wu L."/>
            <person name="Ma J."/>
        </authorList>
    </citation>
    <scope>NUCLEOTIDE SEQUENCE [LARGE SCALE GENOMIC DNA]</scope>
    <source>
        <strain evidence="2">JCM 31921</strain>
    </source>
</reference>
<accession>A0ABP8MY10</accession>
<evidence type="ECO:0000313" key="1">
    <source>
        <dbReference type="EMBL" id="GAA4456818.1"/>
    </source>
</evidence>
<gene>
    <name evidence="1" type="ORF">GCM10023092_22650</name>
</gene>
<organism evidence="1 2">
    <name type="scientific">Rurimicrobium arvi</name>
    <dbReference type="NCBI Taxonomy" id="2049916"/>
    <lineage>
        <taxon>Bacteria</taxon>
        <taxon>Pseudomonadati</taxon>
        <taxon>Bacteroidota</taxon>
        <taxon>Chitinophagia</taxon>
        <taxon>Chitinophagales</taxon>
        <taxon>Chitinophagaceae</taxon>
        <taxon>Rurimicrobium</taxon>
    </lineage>
</organism>